<proteinExistence type="predicted"/>
<sequence>MHTAIFVYFYYCSKNVFVRIYDLTGKKIAKGRIVEITDSTILLKGYEEAIHISEVGFLRTKHSMGSNLGWGTLIGFSALTTVGYIVYANNNDAYLAGLNILAGATLGTLAGFVGGAITLPFKKIVQYDVNGDSEKWQAFRFGISRPS</sequence>
<evidence type="ECO:0000313" key="2">
    <source>
        <dbReference type="EMBL" id="PZP50744.1"/>
    </source>
</evidence>
<name>A0A2W5F938_9SPHI</name>
<accession>A0A2W5F938</accession>
<reference evidence="2 3" key="1">
    <citation type="submission" date="2017-11" db="EMBL/GenBank/DDBJ databases">
        <title>Infants hospitalized years apart are colonized by the same room-sourced microbial strains.</title>
        <authorList>
            <person name="Brooks B."/>
            <person name="Olm M.R."/>
            <person name="Firek B.A."/>
            <person name="Baker R."/>
            <person name="Thomas B.C."/>
            <person name="Morowitz M.J."/>
            <person name="Banfield J.F."/>
        </authorList>
    </citation>
    <scope>NUCLEOTIDE SEQUENCE [LARGE SCALE GENOMIC DNA]</scope>
    <source>
        <strain evidence="2">S2_009_000_R2_76</strain>
    </source>
</reference>
<keyword evidence="1" id="KW-0812">Transmembrane</keyword>
<evidence type="ECO:0000313" key="3">
    <source>
        <dbReference type="Proteomes" id="UP000249645"/>
    </source>
</evidence>
<feature type="transmembrane region" description="Helical" evidence="1">
    <location>
        <begin position="93"/>
        <end position="117"/>
    </location>
</feature>
<evidence type="ECO:0000256" key="1">
    <source>
        <dbReference type="SAM" id="Phobius"/>
    </source>
</evidence>
<dbReference type="EMBL" id="QFOI01000055">
    <property type="protein sequence ID" value="PZP50744.1"/>
    <property type="molecule type" value="Genomic_DNA"/>
</dbReference>
<protein>
    <submittedName>
        <fullName evidence="2">Uncharacterized protein</fullName>
    </submittedName>
</protein>
<dbReference type="Proteomes" id="UP000249645">
    <property type="component" value="Unassembled WGS sequence"/>
</dbReference>
<dbReference type="AlphaFoldDB" id="A0A2W5F938"/>
<keyword evidence="1" id="KW-0472">Membrane</keyword>
<gene>
    <name evidence="2" type="ORF">DI598_04885</name>
</gene>
<feature type="transmembrane region" description="Helical" evidence="1">
    <location>
        <begin position="68"/>
        <end position="87"/>
    </location>
</feature>
<comment type="caution">
    <text evidence="2">The sequence shown here is derived from an EMBL/GenBank/DDBJ whole genome shotgun (WGS) entry which is preliminary data.</text>
</comment>
<organism evidence="2 3">
    <name type="scientific">Pseudopedobacter saltans</name>
    <dbReference type="NCBI Taxonomy" id="151895"/>
    <lineage>
        <taxon>Bacteria</taxon>
        <taxon>Pseudomonadati</taxon>
        <taxon>Bacteroidota</taxon>
        <taxon>Sphingobacteriia</taxon>
        <taxon>Sphingobacteriales</taxon>
        <taxon>Sphingobacteriaceae</taxon>
        <taxon>Pseudopedobacter</taxon>
    </lineage>
</organism>
<keyword evidence="1" id="KW-1133">Transmembrane helix</keyword>